<gene>
    <name evidence="1" type="ORF">SAMN04489757_10333</name>
</gene>
<name>A0A1I5CFC8_9FIRM</name>
<reference evidence="1 2" key="1">
    <citation type="submission" date="2016-10" db="EMBL/GenBank/DDBJ databases">
        <authorList>
            <person name="de Groot N.N."/>
        </authorList>
    </citation>
    <scope>NUCLEOTIDE SEQUENCE [LARGE SCALE GENOMIC DNA]</scope>
    <source>
        <strain evidence="1 2">DSM 1283</strain>
    </source>
</reference>
<dbReference type="STRING" id="1527.SAMN04489757_10333"/>
<evidence type="ECO:0000313" key="1">
    <source>
        <dbReference type="EMBL" id="SFN85745.1"/>
    </source>
</evidence>
<keyword evidence="2" id="KW-1185">Reference proteome</keyword>
<protein>
    <submittedName>
        <fullName evidence="1">Uncharacterized protein</fullName>
    </submittedName>
</protein>
<evidence type="ECO:0000313" key="2">
    <source>
        <dbReference type="Proteomes" id="UP000198806"/>
    </source>
</evidence>
<dbReference type="EMBL" id="FOWD01000003">
    <property type="protein sequence ID" value="SFN85745.1"/>
    <property type="molecule type" value="Genomic_DNA"/>
</dbReference>
<dbReference type="AlphaFoldDB" id="A0A1I5CFC8"/>
<sequence length="54" mass="6416">MKRLMNTDLFYCRAIVLECSYGKDKCNERTVIIIRESNDKAIDLGRKDQEYLNE</sequence>
<proteinExistence type="predicted"/>
<accession>A0A1I5CFC8</accession>
<organism evidence="1 2">
    <name type="scientific">Anaerocolumna aminovalerica</name>
    <dbReference type="NCBI Taxonomy" id="1527"/>
    <lineage>
        <taxon>Bacteria</taxon>
        <taxon>Bacillati</taxon>
        <taxon>Bacillota</taxon>
        <taxon>Clostridia</taxon>
        <taxon>Lachnospirales</taxon>
        <taxon>Lachnospiraceae</taxon>
        <taxon>Anaerocolumna</taxon>
    </lineage>
</organism>
<dbReference type="Proteomes" id="UP000198806">
    <property type="component" value="Unassembled WGS sequence"/>
</dbReference>